<dbReference type="Proteomes" id="UP000532010">
    <property type="component" value="Unassembled WGS sequence"/>
</dbReference>
<keyword evidence="2" id="KW-0521">NADP</keyword>
<dbReference type="InterPro" id="IPR008030">
    <property type="entry name" value="NmrA-like"/>
</dbReference>
<evidence type="ECO:0000256" key="1">
    <source>
        <dbReference type="ARBA" id="ARBA00006328"/>
    </source>
</evidence>
<gene>
    <name evidence="4" type="ORF">FHR70_003873</name>
</gene>
<protein>
    <submittedName>
        <fullName evidence="4">Uncharacterized protein YbjT (DUF2867 family)</fullName>
    </submittedName>
</protein>
<proteinExistence type="inferred from homology"/>
<evidence type="ECO:0000259" key="3">
    <source>
        <dbReference type="Pfam" id="PF05368"/>
    </source>
</evidence>
<evidence type="ECO:0000256" key="2">
    <source>
        <dbReference type="ARBA" id="ARBA00022857"/>
    </source>
</evidence>
<dbReference type="AlphaFoldDB" id="A0A7W4VP57"/>
<comment type="similarity">
    <text evidence="1">Belongs to the NmrA-type oxidoreductase family.</text>
</comment>
<evidence type="ECO:0000313" key="5">
    <source>
        <dbReference type="Proteomes" id="UP000532010"/>
    </source>
</evidence>
<dbReference type="Gene3D" id="3.40.50.720">
    <property type="entry name" value="NAD(P)-binding Rossmann-like Domain"/>
    <property type="match status" value="1"/>
</dbReference>
<dbReference type="SUPFAM" id="SSF51735">
    <property type="entry name" value="NAD(P)-binding Rossmann-fold domains"/>
    <property type="match status" value="1"/>
</dbReference>
<dbReference type="EMBL" id="JACHWB010000006">
    <property type="protein sequence ID" value="MBB3020785.1"/>
    <property type="molecule type" value="Genomic_DNA"/>
</dbReference>
<dbReference type="RefSeq" id="WP_183453108.1">
    <property type="nucleotide sequence ID" value="NZ_JACHWB010000006.1"/>
</dbReference>
<dbReference type="Pfam" id="PF05368">
    <property type="entry name" value="NmrA"/>
    <property type="match status" value="1"/>
</dbReference>
<reference evidence="4 5" key="1">
    <citation type="submission" date="2020-08" db="EMBL/GenBank/DDBJ databases">
        <title>The Agave Microbiome: Exploring the role of microbial communities in plant adaptations to desert environments.</title>
        <authorList>
            <person name="Partida-Martinez L.P."/>
        </authorList>
    </citation>
    <scope>NUCLEOTIDE SEQUENCE [LARGE SCALE GENOMIC DNA]</scope>
    <source>
        <strain evidence="4 5">AT3.9</strain>
    </source>
</reference>
<dbReference type="InterPro" id="IPR051164">
    <property type="entry name" value="NmrA-like_oxidored"/>
</dbReference>
<dbReference type="Gene3D" id="3.90.25.10">
    <property type="entry name" value="UDP-galactose 4-epimerase, domain 1"/>
    <property type="match status" value="1"/>
</dbReference>
<dbReference type="PANTHER" id="PTHR42748:SF7">
    <property type="entry name" value="NMRA LIKE REDOX SENSOR 1-RELATED"/>
    <property type="match status" value="1"/>
</dbReference>
<organism evidence="4 5">
    <name type="scientific">Microvirga lupini</name>
    <dbReference type="NCBI Taxonomy" id="420324"/>
    <lineage>
        <taxon>Bacteria</taxon>
        <taxon>Pseudomonadati</taxon>
        <taxon>Pseudomonadota</taxon>
        <taxon>Alphaproteobacteria</taxon>
        <taxon>Hyphomicrobiales</taxon>
        <taxon>Methylobacteriaceae</taxon>
        <taxon>Microvirga</taxon>
    </lineage>
</organism>
<keyword evidence="5" id="KW-1185">Reference proteome</keyword>
<dbReference type="PANTHER" id="PTHR42748">
    <property type="entry name" value="NITROGEN METABOLITE REPRESSION PROTEIN NMRA FAMILY MEMBER"/>
    <property type="match status" value="1"/>
</dbReference>
<name>A0A7W4VP57_9HYPH</name>
<evidence type="ECO:0000313" key="4">
    <source>
        <dbReference type="EMBL" id="MBB3020785.1"/>
    </source>
</evidence>
<dbReference type="CDD" id="cd05251">
    <property type="entry name" value="NmrA_like_SDR_a"/>
    <property type="match status" value="1"/>
</dbReference>
<accession>A0A7W4VP57</accession>
<feature type="domain" description="NmrA-like" evidence="3">
    <location>
        <begin position="5"/>
        <end position="264"/>
    </location>
</feature>
<sequence>MPQGTDTILVTGATGNQGGAVARELLASGHKVRAMTRSPEGTAARALAAQGTEIVQGNLDDAASLEQALAGAWGIFAVQNTWEAGVEREEEQGKRLADLARRQGVQHYVYSSVGSAHRSTGIPHFDNKWRVEEVVRSLGFPSYVILRPVFFMENWLSPWFKPGIDQSKLMVGLKPDTVLQMIAVEDIGRYGRLAFERHQELNGQAIDIAGDELTMPQTAVVLSEVTGRTITFEPVPLEQVRQFSEDFALMLEWFDAVGYNADIAAQEAQYGIRPTRFRDWAGRQTWS</sequence>
<dbReference type="InterPro" id="IPR036291">
    <property type="entry name" value="NAD(P)-bd_dom_sf"/>
</dbReference>
<comment type="caution">
    <text evidence="4">The sequence shown here is derived from an EMBL/GenBank/DDBJ whole genome shotgun (WGS) entry which is preliminary data.</text>
</comment>